<dbReference type="AlphaFoldDB" id="A0A1F5EA83"/>
<dbReference type="InterPro" id="IPR003735">
    <property type="entry name" value="Metal_Tscrpt_repr"/>
</dbReference>
<evidence type="ECO:0000313" key="1">
    <source>
        <dbReference type="EMBL" id="OGD64327.1"/>
    </source>
</evidence>
<protein>
    <submittedName>
        <fullName evidence="1">Uncharacterized protein</fullName>
    </submittedName>
</protein>
<dbReference type="EMBL" id="MEZX01000003">
    <property type="protein sequence ID" value="OGD64327.1"/>
    <property type="molecule type" value="Genomic_DNA"/>
</dbReference>
<name>A0A1F5EA83_9BACT</name>
<dbReference type="Gene3D" id="1.20.58.1000">
    <property type="entry name" value="Metal-sensitive repressor, helix protomer"/>
    <property type="match status" value="1"/>
</dbReference>
<dbReference type="STRING" id="1797471.A3A71_04165"/>
<organism evidence="1 2">
    <name type="scientific">Candidatus Berkelbacteria bacterium RIFCSPLOWO2_01_FULL_50_28</name>
    <dbReference type="NCBI Taxonomy" id="1797471"/>
    <lineage>
        <taxon>Bacteria</taxon>
        <taxon>Candidatus Berkelbacteria</taxon>
    </lineage>
</organism>
<dbReference type="GO" id="GO:0003677">
    <property type="term" value="F:DNA binding"/>
    <property type="evidence" value="ECO:0007669"/>
    <property type="project" value="InterPro"/>
</dbReference>
<dbReference type="GO" id="GO:0046872">
    <property type="term" value="F:metal ion binding"/>
    <property type="evidence" value="ECO:0007669"/>
    <property type="project" value="InterPro"/>
</dbReference>
<sequence>MDEQIKHRLVGRVRRIRGQVQALEVLLETDKSEQFIMQLRAAVAGLRSLLATYADAEILDGETISPSQKALLRQLLEKAG</sequence>
<gene>
    <name evidence="1" type="ORF">A3A71_04165</name>
</gene>
<comment type="caution">
    <text evidence="1">The sequence shown here is derived from an EMBL/GenBank/DDBJ whole genome shotgun (WGS) entry which is preliminary data.</text>
</comment>
<dbReference type="GO" id="GO:0045892">
    <property type="term" value="P:negative regulation of DNA-templated transcription"/>
    <property type="evidence" value="ECO:0007669"/>
    <property type="project" value="UniProtKB-ARBA"/>
</dbReference>
<dbReference type="Pfam" id="PF02583">
    <property type="entry name" value="Trns_repr_metal"/>
    <property type="match status" value="1"/>
</dbReference>
<accession>A0A1F5EA83</accession>
<reference evidence="1 2" key="1">
    <citation type="journal article" date="2016" name="Nat. Commun.">
        <title>Thousands of microbial genomes shed light on interconnected biogeochemical processes in an aquifer system.</title>
        <authorList>
            <person name="Anantharaman K."/>
            <person name="Brown C.T."/>
            <person name="Hug L.A."/>
            <person name="Sharon I."/>
            <person name="Castelle C.J."/>
            <person name="Probst A.J."/>
            <person name="Thomas B.C."/>
            <person name="Singh A."/>
            <person name="Wilkins M.J."/>
            <person name="Karaoz U."/>
            <person name="Brodie E.L."/>
            <person name="Williams K.H."/>
            <person name="Hubbard S.S."/>
            <person name="Banfield J.F."/>
        </authorList>
    </citation>
    <scope>NUCLEOTIDE SEQUENCE [LARGE SCALE GENOMIC DNA]</scope>
</reference>
<dbReference type="InterPro" id="IPR038390">
    <property type="entry name" value="Metal_Tscrpt_repr_sf"/>
</dbReference>
<evidence type="ECO:0000313" key="2">
    <source>
        <dbReference type="Proteomes" id="UP000177481"/>
    </source>
</evidence>
<dbReference type="Proteomes" id="UP000177481">
    <property type="component" value="Unassembled WGS sequence"/>
</dbReference>
<proteinExistence type="predicted"/>